<sequence length="105" mass="11407">MKGPAQMPSFFRVPGGLSRSAAMRCNASPAVEIRVEIACLSQTLEVKYGDRDPDAIVEGFREAAQSLAEGSVLLELEMMYTQTKSNLPGLPDWPSHQIIKAKLSA</sequence>
<protein>
    <submittedName>
        <fullName evidence="1">Uncharacterized protein</fullName>
    </submittedName>
</protein>
<reference evidence="1 2" key="1">
    <citation type="journal article" date="2018" name="IMA Fungus">
        <title>IMA Genome-F 9: Draft genome sequence of Annulohypoxylon stygium, Aspergillus mulundensis, Berkeleyomyces basicola (syn. Thielaviopsis basicola), Ceratocystis smalleyi, two Cercospora beticola strains, Coleophoma cylindrospora, Fusarium fracticaudum, Phialophora cf. hyalina, and Morchella septimelata.</title>
        <authorList>
            <person name="Wingfield B.D."/>
            <person name="Bills G.F."/>
            <person name="Dong Y."/>
            <person name="Huang W."/>
            <person name="Nel W.J."/>
            <person name="Swalarsk-Parry B.S."/>
            <person name="Vaghefi N."/>
            <person name="Wilken P.M."/>
            <person name="An Z."/>
            <person name="de Beer Z.W."/>
            <person name="De Vos L."/>
            <person name="Chen L."/>
            <person name="Duong T.A."/>
            <person name="Gao Y."/>
            <person name="Hammerbacher A."/>
            <person name="Kikkert J.R."/>
            <person name="Li Y."/>
            <person name="Li H."/>
            <person name="Li K."/>
            <person name="Li Q."/>
            <person name="Liu X."/>
            <person name="Ma X."/>
            <person name="Naidoo K."/>
            <person name="Pethybridge S.J."/>
            <person name="Sun J."/>
            <person name="Steenkamp E.T."/>
            <person name="van der Nest M.A."/>
            <person name="van Wyk S."/>
            <person name="Wingfield M.J."/>
            <person name="Xiong C."/>
            <person name="Yue Q."/>
            <person name="Zhang X."/>
        </authorList>
    </citation>
    <scope>NUCLEOTIDE SEQUENCE [LARGE SCALE GENOMIC DNA]</scope>
    <source>
        <strain evidence="1 2">BP5796</strain>
    </source>
</reference>
<dbReference type="AlphaFoldDB" id="A0A3D8RJD1"/>
<proteinExistence type="predicted"/>
<organism evidence="1 2">
    <name type="scientific">Coleophoma crateriformis</name>
    <dbReference type="NCBI Taxonomy" id="565419"/>
    <lineage>
        <taxon>Eukaryota</taxon>
        <taxon>Fungi</taxon>
        <taxon>Dikarya</taxon>
        <taxon>Ascomycota</taxon>
        <taxon>Pezizomycotina</taxon>
        <taxon>Leotiomycetes</taxon>
        <taxon>Helotiales</taxon>
        <taxon>Dermateaceae</taxon>
        <taxon>Coleophoma</taxon>
    </lineage>
</organism>
<dbReference type="Proteomes" id="UP000256328">
    <property type="component" value="Unassembled WGS sequence"/>
</dbReference>
<dbReference type="EMBL" id="PDLN01000010">
    <property type="protein sequence ID" value="RDW74038.1"/>
    <property type="molecule type" value="Genomic_DNA"/>
</dbReference>
<evidence type="ECO:0000313" key="1">
    <source>
        <dbReference type="EMBL" id="RDW74038.1"/>
    </source>
</evidence>
<comment type="caution">
    <text evidence="1">The sequence shown here is derived from an EMBL/GenBank/DDBJ whole genome shotgun (WGS) entry which is preliminary data.</text>
</comment>
<gene>
    <name evidence="1" type="ORF">BP5796_07480</name>
</gene>
<name>A0A3D8RJD1_9HELO</name>
<evidence type="ECO:0000313" key="2">
    <source>
        <dbReference type="Proteomes" id="UP000256328"/>
    </source>
</evidence>
<accession>A0A3D8RJD1</accession>
<keyword evidence="2" id="KW-1185">Reference proteome</keyword>